<evidence type="ECO:0000313" key="6">
    <source>
        <dbReference type="EMBL" id="KAK2573670.1"/>
    </source>
</evidence>
<feature type="disulfide bond" evidence="3">
    <location>
        <begin position="329"/>
        <end position="367"/>
    </location>
</feature>
<dbReference type="InterPro" id="IPR020067">
    <property type="entry name" value="Frizzled_dom"/>
</dbReference>
<keyword evidence="4" id="KW-0812">Transmembrane</keyword>
<dbReference type="GO" id="GO:0042813">
    <property type="term" value="F:Wnt receptor activity"/>
    <property type="evidence" value="ECO:0007669"/>
    <property type="project" value="TreeGrafter"/>
</dbReference>
<dbReference type="SUPFAM" id="SSF63501">
    <property type="entry name" value="Frizzled cysteine-rich domain"/>
    <property type="match status" value="3"/>
</dbReference>
<dbReference type="InterPro" id="IPR036790">
    <property type="entry name" value="Frizzled_dom_sf"/>
</dbReference>
<sequence>MLKATGPMQSVIQHDLHIFRLISFAVPLIQNCTKLQMSSCSYLGYSSTTQGPDMQFILDHVLKRKFSNFENNSVCFSTLKKIYCAEFAPPCFSEDGEDIVLRTVCKHDCEGVKKECPKLYREHFGEQSYCEQMATEKSDLKGFCKLTRWPTAVRWPSHQGHVSTGPAAVSSTSVLYSSPSAPSSNSFSPGPLTLSTNVPTSGVVIIVSSSIALMSIIGITTALVLRKKQRFHFQGTTAMGYRYHSIYKHALVIIELESLLRSVQDGNFTTAAVAITDVSESLPQCQRIDKNHFPVCRTNNFTKTSVYLAKDLYGYSEIMENITAKLGNCSKYTNFILCSLYVPRCDEKVDKPLLPCRDVCEKFLSDCWDKMNAVGLNWLKALCGLLRTKETDPKCFKPTGFKPITHVPRFCNQTISNGNNKCNKALKDSSTFIPTLVQNEFQQNESATLKKLESVKYPKCSEILKQLACSLFTPPCKGNKRMTLCLSRCDRLRVHCPDAFKFPEVSSYCAEPAEGNSNNGLCELTRWPSARHWDEDKPKRLLPKPFPGGLIAVLILVPLMAVIFIYVAVAVRRRYEQKKSGYLQQPSTYTESEPVDKHLEI</sequence>
<protein>
    <recommendedName>
        <fullName evidence="5">FZ domain-containing protein</fullName>
    </recommendedName>
</protein>
<keyword evidence="4" id="KW-1133">Transmembrane helix</keyword>
<proteinExistence type="predicted"/>
<dbReference type="GO" id="GO:0017147">
    <property type="term" value="F:Wnt-protein binding"/>
    <property type="evidence" value="ECO:0007669"/>
    <property type="project" value="TreeGrafter"/>
</dbReference>
<evidence type="ECO:0000256" key="1">
    <source>
        <dbReference type="ARBA" id="ARBA00022473"/>
    </source>
</evidence>
<feature type="transmembrane region" description="Helical" evidence="4">
    <location>
        <begin position="546"/>
        <end position="569"/>
    </location>
</feature>
<feature type="domain" description="FZ" evidence="5">
    <location>
        <begin position="328"/>
        <end position="398"/>
    </location>
</feature>
<dbReference type="SMART" id="SM00063">
    <property type="entry name" value="FRI"/>
    <property type="match status" value="1"/>
</dbReference>
<evidence type="ECO:0000259" key="5">
    <source>
        <dbReference type="PROSITE" id="PS50038"/>
    </source>
</evidence>
<keyword evidence="2 3" id="KW-1015">Disulfide bond</keyword>
<comment type="caution">
    <text evidence="3">Lacks conserved residue(s) required for the propagation of feature annotation.</text>
</comment>
<evidence type="ECO:0000313" key="7">
    <source>
        <dbReference type="Proteomes" id="UP001249851"/>
    </source>
</evidence>
<dbReference type="PANTHER" id="PTHR11309:SF126">
    <property type="entry name" value="FRIZZLED-2"/>
    <property type="match status" value="1"/>
</dbReference>
<feature type="domain" description="FZ" evidence="5">
    <location>
        <begin position="406"/>
        <end position="522"/>
    </location>
</feature>
<dbReference type="Proteomes" id="UP001249851">
    <property type="component" value="Unassembled WGS sequence"/>
</dbReference>
<dbReference type="Gene3D" id="1.10.2000.10">
    <property type="entry name" value="Frizzled cysteine-rich domain"/>
    <property type="match status" value="3"/>
</dbReference>
<dbReference type="GO" id="GO:0035567">
    <property type="term" value="P:non-canonical Wnt signaling pathway"/>
    <property type="evidence" value="ECO:0007669"/>
    <property type="project" value="TreeGrafter"/>
</dbReference>
<accession>A0AAD9R6A0</accession>
<evidence type="ECO:0000256" key="2">
    <source>
        <dbReference type="ARBA" id="ARBA00023157"/>
    </source>
</evidence>
<evidence type="ECO:0000256" key="3">
    <source>
        <dbReference type="PROSITE-ProRule" id="PRU00090"/>
    </source>
</evidence>
<gene>
    <name evidence="6" type="ORF">P5673_001353</name>
</gene>
<dbReference type="InterPro" id="IPR015526">
    <property type="entry name" value="Frizzled/SFRP"/>
</dbReference>
<dbReference type="PROSITE" id="PS50038">
    <property type="entry name" value="FZ"/>
    <property type="match status" value="3"/>
</dbReference>
<dbReference type="PANTHER" id="PTHR11309">
    <property type="entry name" value="FRIZZLED"/>
    <property type="match status" value="1"/>
</dbReference>
<dbReference type="Pfam" id="PF01392">
    <property type="entry name" value="Fz"/>
    <property type="match status" value="2"/>
</dbReference>
<dbReference type="EMBL" id="JARQWQ010000002">
    <property type="protein sequence ID" value="KAK2573670.1"/>
    <property type="molecule type" value="Genomic_DNA"/>
</dbReference>
<keyword evidence="1" id="KW-0217">Developmental protein</keyword>
<reference evidence="6" key="2">
    <citation type="journal article" date="2023" name="Science">
        <title>Genomic signatures of disease resistance in endangered staghorn corals.</title>
        <authorList>
            <person name="Vollmer S.V."/>
            <person name="Selwyn J.D."/>
            <person name="Despard B.A."/>
            <person name="Roesel C.L."/>
        </authorList>
    </citation>
    <scope>NUCLEOTIDE SEQUENCE</scope>
    <source>
        <strain evidence="6">K2</strain>
    </source>
</reference>
<organism evidence="6 7">
    <name type="scientific">Acropora cervicornis</name>
    <name type="common">Staghorn coral</name>
    <dbReference type="NCBI Taxonomy" id="6130"/>
    <lineage>
        <taxon>Eukaryota</taxon>
        <taxon>Metazoa</taxon>
        <taxon>Cnidaria</taxon>
        <taxon>Anthozoa</taxon>
        <taxon>Hexacorallia</taxon>
        <taxon>Scleractinia</taxon>
        <taxon>Astrocoeniina</taxon>
        <taxon>Acroporidae</taxon>
        <taxon>Acropora</taxon>
    </lineage>
</organism>
<keyword evidence="4" id="KW-0472">Membrane</keyword>
<dbReference type="GO" id="GO:0005886">
    <property type="term" value="C:plasma membrane"/>
    <property type="evidence" value="ECO:0007669"/>
    <property type="project" value="TreeGrafter"/>
</dbReference>
<evidence type="ECO:0000256" key="4">
    <source>
        <dbReference type="SAM" id="Phobius"/>
    </source>
</evidence>
<name>A0AAD9R6A0_ACRCE</name>
<dbReference type="GO" id="GO:0060070">
    <property type="term" value="P:canonical Wnt signaling pathway"/>
    <property type="evidence" value="ECO:0007669"/>
    <property type="project" value="TreeGrafter"/>
</dbReference>
<feature type="domain" description="FZ" evidence="5">
    <location>
        <begin position="75"/>
        <end position="147"/>
    </location>
</feature>
<dbReference type="CDD" id="cd07066">
    <property type="entry name" value="CRD_FZ"/>
    <property type="match status" value="1"/>
</dbReference>
<keyword evidence="7" id="KW-1185">Reference proteome</keyword>
<reference evidence="6" key="1">
    <citation type="journal article" date="2023" name="G3 (Bethesda)">
        <title>Whole genome assembly and annotation of the endangered Caribbean coral Acropora cervicornis.</title>
        <authorList>
            <person name="Selwyn J.D."/>
            <person name="Vollmer S.V."/>
        </authorList>
    </citation>
    <scope>NUCLEOTIDE SEQUENCE</scope>
    <source>
        <strain evidence="6">K2</strain>
    </source>
</reference>
<dbReference type="AlphaFoldDB" id="A0AAD9R6A0"/>
<feature type="transmembrane region" description="Helical" evidence="4">
    <location>
        <begin position="203"/>
        <end position="225"/>
    </location>
</feature>
<comment type="caution">
    <text evidence="6">The sequence shown here is derived from an EMBL/GenBank/DDBJ whole genome shotgun (WGS) entry which is preliminary data.</text>
</comment>